<dbReference type="PROSITE" id="PS51146">
    <property type="entry name" value="KAIC"/>
    <property type="match status" value="1"/>
</dbReference>
<dbReference type="PANTHER" id="PTHR43637">
    <property type="entry name" value="UPF0273 PROTEIN TM_0370"/>
    <property type="match status" value="1"/>
</dbReference>
<evidence type="ECO:0000256" key="2">
    <source>
        <dbReference type="ARBA" id="ARBA00022840"/>
    </source>
</evidence>
<feature type="domain" description="KaiC" evidence="3">
    <location>
        <begin position="1"/>
        <end position="226"/>
    </location>
</feature>
<accession>A0A7C3M9D6</accession>
<comment type="caution">
    <text evidence="4">The sequence shown here is derived from an EMBL/GenBank/DDBJ whole genome shotgun (WGS) entry which is preliminary data.</text>
</comment>
<dbReference type="AlphaFoldDB" id="A0A7C3M9D6"/>
<gene>
    <name evidence="4" type="ORF">ENW66_05005</name>
</gene>
<reference evidence="4" key="1">
    <citation type="journal article" date="2020" name="mSystems">
        <title>Genome- and Community-Level Interaction Insights into Carbon Utilization and Element Cycling Functions of Hydrothermarchaeota in Hydrothermal Sediment.</title>
        <authorList>
            <person name="Zhou Z."/>
            <person name="Liu Y."/>
            <person name="Xu W."/>
            <person name="Pan J."/>
            <person name="Luo Z.H."/>
            <person name="Li M."/>
        </authorList>
    </citation>
    <scope>NUCLEOTIDE SEQUENCE [LARGE SCALE GENOMIC DNA]</scope>
    <source>
        <strain evidence="4">SpSt-87</strain>
    </source>
</reference>
<dbReference type="InterPro" id="IPR027417">
    <property type="entry name" value="P-loop_NTPase"/>
</dbReference>
<sequence>MLKTGVEGLDAILGGGIPEGHIVAVVGMYGTGKTMLGLHFIYEGLKNGEPCMIISFDEDEESIIADAKSIGMDLESFGKNLQVVRLEASEVKKNLEKLESDLPEIIKSLGVRRMLIDSISVLETLFDDAGRYSMLATFRKMLKENGITAIITSEADKYQPNTSKYGILEYICDGMISLKVVRKSEFDEPTLGLEVVKMRRLKHSRKPRPYIITGSGIVVYEEAEIF</sequence>
<dbReference type="InterPro" id="IPR014774">
    <property type="entry name" value="KaiC-like_dom"/>
</dbReference>
<name>A0A7C3M9D6_ARCFL</name>
<keyword evidence="1" id="KW-0547">Nucleotide-binding</keyword>
<dbReference type="SUPFAM" id="SSF52540">
    <property type="entry name" value="P-loop containing nucleoside triphosphate hydrolases"/>
    <property type="match status" value="1"/>
</dbReference>
<dbReference type="Gene3D" id="3.40.50.300">
    <property type="entry name" value="P-loop containing nucleotide triphosphate hydrolases"/>
    <property type="match status" value="1"/>
</dbReference>
<organism evidence="4">
    <name type="scientific">Archaeoglobus fulgidus</name>
    <dbReference type="NCBI Taxonomy" id="2234"/>
    <lineage>
        <taxon>Archaea</taxon>
        <taxon>Methanobacteriati</taxon>
        <taxon>Methanobacteriota</taxon>
        <taxon>Archaeoglobi</taxon>
        <taxon>Archaeoglobales</taxon>
        <taxon>Archaeoglobaceae</taxon>
        <taxon>Archaeoglobus</taxon>
    </lineage>
</organism>
<keyword evidence="2" id="KW-0067">ATP-binding</keyword>
<dbReference type="InterPro" id="IPR022420">
    <property type="entry name" value="Circ_KaiC_arc"/>
</dbReference>
<dbReference type="Pfam" id="PF06745">
    <property type="entry name" value="ATPase"/>
    <property type="match status" value="1"/>
</dbReference>
<evidence type="ECO:0000256" key="1">
    <source>
        <dbReference type="ARBA" id="ARBA00022741"/>
    </source>
</evidence>
<dbReference type="GO" id="GO:0005524">
    <property type="term" value="F:ATP binding"/>
    <property type="evidence" value="ECO:0007669"/>
    <property type="project" value="UniProtKB-KW"/>
</dbReference>
<dbReference type="PANTHER" id="PTHR43637:SF1">
    <property type="entry name" value="UPF0273 PROTEIN TM_0370"/>
    <property type="match status" value="1"/>
</dbReference>
<evidence type="ECO:0000259" key="3">
    <source>
        <dbReference type="PROSITE" id="PS51146"/>
    </source>
</evidence>
<dbReference type="EMBL" id="DTLB01000031">
    <property type="protein sequence ID" value="HFW32292.1"/>
    <property type="molecule type" value="Genomic_DNA"/>
</dbReference>
<evidence type="ECO:0000313" key="4">
    <source>
        <dbReference type="EMBL" id="HFW32292.1"/>
    </source>
</evidence>
<proteinExistence type="predicted"/>
<protein>
    <submittedName>
        <fullName evidence="4">KaiC domain-containing protein</fullName>
    </submittedName>
</protein>
<dbReference type="NCBIfam" id="TIGR03880">
    <property type="entry name" value="KaiC_arch_3"/>
    <property type="match status" value="1"/>
</dbReference>
<dbReference type="InterPro" id="IPR010624">
    <property type="entry name" value="KaiC_dom"/>
</dbReference>